<sequence length="154" mass="17320">MSVKMKKSFSFVLLVLGVFIFVGCSNLKADLTANDWYLETAEKSDNDTKFVLSFDDKKMTMSPEVESSGNNLADSFVDAFAKGITFTYDYTVKGNTLTLKNSELKQEIVLDLKKNNKNVKLTEKSFKLDGKKSDNKSGYDQAILVPKEKDKDNK</sequence>
<evidence type="ECO:0008006" key="4">
    <source>
        <dbReference type="Google" id="ProtNLM"/>
    </source>
</evidence>
<organism evidence="2 3">
    <name type="scientific">Enterococcus silesiacus</name>
    <dbReference type="NCBI Taxonomy" id="332949"/>
    <lineage>
        <taxon>Bacteria</taxon>
        <taxon>Bacillati</taxon>
        <taxon>Bacillota</taxon>
        <taxon>Bacilli</taxon>
        <taxon>Lactobacillales</taxon>
        <taxon>Enterococcaceae</taxon>
        <taxon>Enterococcus</taxon>
    </lineage>
</organism>
<proteinExistence type="predicted"/>
<evidence type="ECO:0000313" key="3">
    <source>
        <dbReference type="Proteomes" id="UP000183039"/>
    </source>
</evidence>
<reference evidence="2 3" key="1">
    <citation type="submission" date="2014-12" db="EMBL/GenBank/DDBJ databases">
        <title>Draft genome sequences of 29 type strains of Enterococci.</title>
        <authorList>
            <person name="Zhong Z."/>
            <person name="Sun Z."/>
            <person name="Liu W."/>
            <person name="Zhang W."/>
            <person name="Zhang H."/>
        </authorList>
    </citation>
    <scope>NUCLEOTIDE SEQUENCE [LARGE SCALE GENOMIC DNA]</scope>
    <source>
        <strain evidence="2 3">DSM 22801</strain>
    </source>
</reference>
<dbReference type="EMBL" id="JXLC01000007">
    <property type="protein sequence ID" value="OJG92307.1"/>
    <property type="molecule type" value="Genomic_DNA"/>
</dbReference>
<protein>
    <recommendedName>
        <fullName evidence="4">Lipoprotein</fullName>
    </recommendedName>
</protein>
<dbReference type="AlphaFoldDB" id="A0AA91GLK9"/>
<evidence type="ECO:0000256" key="1">
    <source>
        <dbReference type="SAM" id="MobiDB-lite"/>
    </source>
</evidence>
<comment type="caution">
    <text evidence="2">The sequence shown here is derived from an EMBL/GenBank/DDBJ whole genome shotgun (WGS) entry which is preliminary data.</text>
</comment>
<feature type="region of interest" description="Disordered" evidence="1">
    <location>
        <begin position="131"/>
        <end position="154"/>
    </location>
</feature>
<name>A0AA91GLK9_9ENTE</name>
<evidence type="ECO:0000313" key="2">
    <source>
        <dbReference type="EMBL" id="OJG92307.1"/>
    </source>
</evidence>
<dbReference type="Proteomes" id="UP000183039">
    <property type="component" value="Unassembled WGS sequence"/>
</dbReference>
<accession>A0AA91GLK9</accession>
<gene>
    <name evidence="2" type="ORF">RV15_GL003409</name>
</gene>
<dbReference type="PROSITE" id="PS51257">
    <property type="entry name" value="PROKAR_LIPOPROTEIN"/>
    <property type="match status" value="1"/>
</dbReference>